<dbReference type="Pfam" id="PF10507">
    <property type="entry name" value="TMEM65"/>
    <property type="match status" value="1"/>
</dbReference>
<comment type="caution">
    <text evidence="6">The sequence shown here is derived from an EMBL/GenBank/DDBJ whole genome shotgun (WGS) entry which is preliminary data.</text>
</comment>
<reference evidence="6" key="1">
    <citation type="submission" date="2022-11" db="EMBL/GenBank/DDBJ databases">
        <authorList>
            <person name="Morgan W.R."/>
            <person name="Tartar A."/>
        </authorList>
    </citation>
    <scope>NUCLEOTIDE SEQUENCE</scope>
    <source>
        <strain evidence="6">ARSEF 373</strain>
    </source>
</reference>
<feature type="transmembrane region" description="Helical" evidence="5">
    <location>
        <begin position="159"/>
        <end position="180"/>
    </location>
</feature>
<dbReference type="GO" id="GO:0016020">
    <property type="term" value="C:membrane"/>
    <property type="evidence" value="ECO:0007669"/>
    <property type="project" value="UniProtKB-SubCell"/>
</dbReference>
<reference evidence="6" key="2">
    <citation type="journal article" date="2023" name="Microbiol Resour">
        <title>Decontamination and Annotation of the Draft Genome Sequence of the Oomycete Lagenidium giganteum ARSEF 373.</title>
        <authorList>
            <person name="Morgan W.R."/>
            <person name="Tartar A."/>
        </authorList>
    </citation>
    <scope>NUCLEOTIDE SEQUENCE</scope>
    <source>
        <strain evidence="6">ARSEF 373</strain>
    </source>
</reference>
<evidence type="ECO:0000256" key="2">
    <source>
        <dbReference type="ARBA" id="ARBA00022692"/>
    </source>
</evidence>
<evidence type="ECO:0000256" key="3">
    <source>
        <dbReference type="ARBA" id="ARBA00022989"/>
    </source>
</evidence>
<gene>
    <name evidence="6" type="ORF">N0F65_006763</name>
</gene>
<proteinExistence type="predicted"/>
<keyword evidence="4 5" id="KW-0472">Membrane</keyword>
<evidence type="ECO:0000256" key="4">
    <source>
        <dbReference type="ARBA" id="ARBA00023136"/>
    </source>
</evidence>
<protein>
    <recommendedName>
        <fullName evidence="8">Transmembrane protein 65</fullName>
    </recommendedName>
</protein>
<keyword evidence="7" id="KW-1185">Reference proteome</keyword>
<sequence>MAYQPPHDPQRNLEALETLEQLLRDPKATARLSEVLSPYTARNLTRAIECVQRESVQAGVEALDPELRLVALQYGLPFVGFGFVDNAVMILAGDYIDLTLGISLGISSMAAAGIGNTISDVAGLGLGGVVEDLCARVGLQAPLLTLEQQRLKQTRAAKMMGSVIGVTVGCILGMSPLLFLETRQEHEAAME</sequence>
<evidence type="ECO:0000256" key="1">
    <source>
        <dbReference type="ARBA" id="ARBA00004141"/>
    </source>
</evidence>
<evidence type="ECO:0008006" key="8">
    <source>
        <dbReference type="Google" id="ProtNLM"/>
    </source>
</evidence>
<dbReference type="GO" id="GO:0005739">
    <property type="term" value="C:mitochondrion"/>
    <property type="evidence" value="ECO:0007669"/>
    <property type="project" value="TreeGrafter"/>
</dbReference>
<keyword evidence="3 5" id="KW-1133">Transmembrane helix</keyword>
<dbReference type="PANTHER" id="PTHR21706">
    <property type="entry name" value="TRANSMEMBRANE PROTEIN 65"/>
    <property type="match status" value="1"/>
</dbReference>
<dbReference type="InterPro" id="IPR019537">
    <property type="entry name" value="TMEM65"/>
</dbReference>
<dbReference type="AlphaFoldDB" id="A0AAV2YWN2"/>
<dbReference type="EMBL" id="DAKRPA010000099">
    <property type="protein sequence ID" value="DAZ98731.1"/>
    <property type="molecule type" value="Genomic_DNA"/>
</dbReference>
<name>A0AAV2YWN2_9STRA</name>
<dbReference type="Proteomes" id="UP001146120">
    <property type="component" value="Unassembled WGS sequence"/>
</dbReference>
<evidence type="ECO:0000256" key="5">
    <source>
        <dbReference type="SAM" id="Phobius"/>
    </source>
</evidence>
<organism evidence="6 7">
    <name type="scientific">Lagenidium giganteum</name>
    <dbReference type="NCBI Taxonomy" id="4803"/>
    <lineage>
        <taxon>Eukaryota</taxon>
        <taxon>Sar</taxon>
        <taxon>Stramenopiles</taxon>
        <taxon>Oomycota</taxon>
        <taxon>Peronosporomycetes</taxon>
        <taxon>Pythiales</taxon>
        <taxon>Pythiaceae</taxon>
    </lineage>
</organism>
<comment type="subcellular location">
    <subcellularLocation>
        <location evidence="1">Membrane</location>
        <topology evidence="1">Multi-pass membrane protein</topology>
    </subcellularLocation>
</comment>
<dbReference type="PANTHER" id="PTHR21706:SF15">
    <property type="entry name" value="TRANSMEMBRANE PROTEIN 65"/>
    <property type="match status" value="1"/>
</dbReference>
<accession>A0AAV2YWN2</accession>
<evidence type="ECO:0000313" key="6">
    <source>
        <dbReference type="EMBL" id="DAZ98731.1"/>
    </source>
</evidence>
<keyword evidence="2 5" id="KW-0812">Transmembrane</keyword>
<evidence type="ECO:0000313" key="7">
    <source>
        <dbReference type="Proteomes" id="UP001146120"/>
    </source>
</evidence>